<dbReference type="SUPFAM" id="SSF55048">
    <property type="entry name" value="Probable ACP-binding domain of malonyl-CoA ACP transacylase"/>
    <property type="match status" value="1"/>
</dbReference>
<dbReference type="InterPro" id="IPR016036">
    <property type="entry name" value="Malonyl_transacylase_ACP-bd"/>
</dbReference>
<dbReference type="SMART" id="SM00823">
    <property type="entry name" value="PKS_PP"/>
    <property type="match status" value="1"/>
</dbReference>
<dbReference type="PROSITE" id="PS00606">
    <property type="entry name" value="KS3_1"/>
    <property type="match status" value="1"/>
</dbReference>
<dbReference type="InterPro" id="IPR020843">
    <property type="entry name" value="ER"/>
</dbReference>
<feature type="domain" description="Ketosynthase family 3 (KS3)" evidence="10">
    <location>
        <begin position="6"/>
        <end position="431"/>
    </location>
</feature>
<keyword evidence="5" id="KW-0560">Oxidoreductase</keyword>
<dbReference type="PANTHER" id="PTHR43775">
    <property type="entry name" value="FATTY ACID SYNTHASE"/>
    <property type="match status" value="1"/>
</dbReference>
<evidence type="ECO:0000256" key="4">
    <source>
        <dbReference type="ARBA" id="ARBA00022857"/>
    </source>
</evidence>
<evidence type="ECO:0000256" key="1">
    <source>
        <dbReference type="ARBA" id="ARBA00022450"/>
    </source>
</evidence>
<dbReference type="InterPro" id="IPR032821">
    <property type="entry name" value="PKS_assoc"/>
</dbReference>
<dbReference type="SUPFAM" id="SSF47336">
    <property type="entry name" value="ACP-like"/>
    <property type="match status" value="1"/>
</dbReference>
<dbReference type="SMART" id="SM00825">
    <property type="entry name" value="PKS_KS"/>
    <property type="match status" value="1"/>
</dbReference>
<feature type="domain" description="PKS/mFAS DH" evidence="11">
    <location>
        <begin position="945"/>
        <end position="1262"/>
    </location>
</feature>
<keyword evidence="7" id="KW-0012">Acyltransferase</keyword>
<keyword evidence="2" id="KW-0597">Phosphoprotein</keyword>
<evidence type="ECO:0000256" key="2">
    <source>
        <dbReference type="ARBA" id="ARBA00022553"/>
    </source>
</evidence>
<dbReference type="GO" id="GO:0004315">
    <property type="term" value="F:3-oxoacyl-[acyl-carrier-protein] synthase activity"/>
    <property type="evidence" value="ECO:0007669"/>
    <property type="project" value="InterPro"/>
</dbReference>
<dbReference type="Pfam" id="PF08240">
    <property type="entry name" value="ADH_N"/>
    <property type="match status" value="1"/>
</dbReference>
<dbReference type="InterPro" id="IPR014031">
    <property type="entry name" value="Ketoacyl_synth_C"/>
</dbReference>
<feature type="region of interest" description="N-terminal hotdog fold" evidence="8">
    <location>
        <begin position="945"/>
        <end position="1080"/>
    </location>
</feature>
<dbReference type="InterPro" id="IPR036736">
    <property type="entry name" value="ACP-like_sf"/>
</dbReference>
<dbReference type="InterPro" id="IPR020807">
    <property type="entry name" value="PKS_DH"/>
</dbReference>
<dbReference type="PROSITE" id="PS52019">
    <property type="entry name" value="PKS_MFAS_DH"/>
    <property type="match status" value="1"/>
</dbReference>
<feature type="region of interest" description="C-terminal hotdog fold" evidence="8">
    <location>
        <begin position="1109"/>
        <end position="1262"/>
    </location>
</feature>
<dbReference type="PROSITE" id="PS52004">
    <property type="entry name" value="KS3_2"/>
    <property type="match status" value="1"/>
</dbReference>
<keyword evidence="4" id="KW-0521">NADP</keyword>
<dbReference type="InterPro" id="IPR013154">
    <property type="entry name" value="ADH-like_N"/>
</dbReference>
<dbReference type="InterPro" id="IPR020841">
    <property type="entry name" value="PKS_Beta-ketoAc_synthase_dom"/>
</dbReference>
<dbReference type="InterPro" id="IPR029063">
    <property type="entry name" value="SAM-dependent_MTases_sf"/>
</dbReference>
<accession>A0A6A5W1Y1</accession>
<dbReference type="InterPro" id="IPR042104">
    <property type="entry name" value="PKS_dehydratase_sf"/>
</dbReference>
<dbReference type="InterPro" id="IPR057326">
    <property type="entry name" value="KR_dom"/>
</dbReference>
<dbReference type="Proteomes" id="UP000799779">
    <property type="component" value="Unassembled WGS sequence"/>
</dbReference>
<keyword evidence="13" id="KW-1185">Reference proteome</keyword>
<feature type="active site" description="Proton donor; for dehydratase activity" evidence="8">
    <location>
        <position position="1176"/>
    </location>
</feature>
<feature type="active site" description="Proton acceptor; for dehydratase activity" evidence="8">
    <location>
        <position position="977"/>
    </location>
</feature>
<dbReference type="InterPro" id="IPR014030">
    <property type="entry name" value="Ketoacyl_synth_N"/>
</dbReference>
<dbReference type="FunFam" id="3.40.50.720:FF:000209">
    <property type="entry name" value="Polyketide synthase Pks12"/>
    <property type="match status" value="1"/>
</dbReference>
<dbReference type="GO" id="GO:0031177">
    <property type="term" value="F:phosphopantetheine binding"/>
    <property type="evidence" value="ECO:0007669"/>
    <property type="project" value="InterPro"/>
</dbReference>
<evidence type="ECO:0000259" key="11">
    <source>
        <dbReference type="PROSITE" id="PS52019"/>
    </source>
</evidence>
<evidence type="ECO:0000256" key="6">
    <source>
        <dbReference type="ARBA" id="ARBA00023268"/>
    </source>
</evidence>
<dbReference type="InterPro" id="IPR036291">
    <property type="entry name" value="NAD(P)-bd_dom_sf"/>
</dbReference>
<evidence type="ECO:0000256" key="5">
    <source>
        <dbReference type="ARBA" id="ARBA00023002"/>
    </source>
</evidence>
<dbReference type="PROSITE" id="PS50075">
    <property type="entry name" value="CARRIER"/>
    <property type="match status" value="1"/>
</dbReference>
<evidence type="ECO:0000256" key="7">
    <source>
        <dbReference type="ARBA" id="ARBA00023315"/>
    </source>
</evidence>
<evidence type="ECO:0000256" key="8">
    <source>
        <dbReference type="PROSITE-ProRule" id="PRU01363"/>
    </source>
</evidence>
<dbReference type="Gene3D" id="3.30.70.3290">
    <property type="match status" value="1"/>
</dbReference>
<dbReference type="GO" id="GO:0004312">
    <property type="term" value="F:fatty acid synthase activity"/>
    <property type="evidence" value="ECO:0007669"/>
    <property type="project" value="TreeGrafter"/>
</dbReference>
<dbReference type="SMART" id="SM00829">
    <property type="entry name" value="PKS_ER"/>
    <property type="match status" value="1"/>
</dbReference>
<dbReference type="CDD" id="cd05195">
    <property type="entry name" value="enoyl_red"/>
    <property type="match status" value="1"/>
</dbReference>
<evidence type="ECO:0000259" key="10">
    <source>
        <dbReference type="PROSITE" id="PS52004"/>
    </source>
</evidence>
<dbReference type="OrthoDB" id="329835at2759"/>
<dbReference type="Pfam" id="PF08242">
    <property type="entry name" value="Methyltransf_12"/>
    <property type="match status" value="1"/>
</dbReference>
<organism evidence="12 13">
    <name type="scientific">Amniculicola lignicola CBS 123094</name>
    <dbReference type="NCBI Taxonomy" id="1392246"/>
    <lineage>
        <taxon>Eukaryota</taxon>
        <taxon>Fungi</taxon>
        <taxon>Dikarya</taxon>
        <taxon>Ascomycota</taxon>
        <taxon>Pezizomycotina</taxon>
        <taxon>Dothideomycetes</taxon>
        <taxon>Pleosporomycetidae</taxon>
        <taxon>Pleosporales</taxon>
        <taxon>Amniculicolaceae</taxon>
        <taxon>Amniculicola</taxon>
    </lineage>
</organism>
<dbReference type="GO" id="GO:0006633">
    <property type="term" value="P:fatty acid biosynthetic process"/>
    <property type="evidence" value="ECO:0007669"/>
    <property type="project" value="InterPro"/>
</dbReference>
<proteinExistence type="predicted"/>
<dbReference type="Pfam" id="PF14765">
    <property type="entry name" value="PS-DH"/>
    <property type="match status" value="1"/>
</dbReference>
<dbReference type="Pfam" id="PF00107">
    <property type="entry name" value="ADH_zinc_N"/>
    <property type="match status" value="1"/>
</dbReference>
<dbReference type="SUPFAM" id="SSF50129">
    <property type="entry name" value="GroES-like"/>
    <property type="match status" value="1"/>
</dbReference>
<feature type="domain" description="Carrier" evidence="9">
    <location>
        <begin position="2475"/>
        <end position="2552"/>
    </location>
</feature>
<dbReference type="InterPro" id="IPR016039">
    <property type="entry name" value="Thiolase-like"/>
</dbReference>
<dbReference type="Pfam" id="PF23297">
    <property type="entry name" value="ACP_SdgA_C"/>
    <property type="match status" value="1"/>
</dbReference>
<keyword evidence="6" id="KW-0511">Multifunctional enzyme</keyword>
<dbReference type="SUPFAM" id="SSF51735">
    <property type="entry name" value="NAD(P)-binding Rossmann-fold domains"/>
    <property type="match status" value="2"/>
</dbReference>
<dbReference type="InterPro" id="IPR016035">
    <property type="entry name" value="Acyl_Trfase/lysoPLipase"/>
</dbReference>
<dbReference type="SUPFAM" id="SSF53901">
    <property type="entry name" value="Thiolase-like"/>
    <property type="match status" value="1"/>
</dbReference>
<dbReference type="GO" id="GO:0044550">
    <property type="term" value="P:secondary metabolite biosynthetic process"/>
    <property type="evidence" value="ECO:0007669"/>
    <property type="project" value="TreeGrafter"/>
</dbReference>
<dbReference type="Pfam" id="PF00109">
    <property type="entry name" value="ketoacyl-synt"/>
    <property type="match status" value="1"/>
</dbReference>
<dbReference type="Gene3D" id="3.40.50.720">
    <property type="entry name" value="NAD(P)-binding Rossmann-like Domain"/>
    <property type="match status" value="2"/>
</dbReference>
<dbReference type="Pfam" id="PF00698">
    <property type="entry name" value="Acyl_transf_1"/>
    <property type="match status" value="1"/>
</dbReference>
<reference evidence="12" key="1">
    <citation type="journal article" date="2020" name="Stud. Mycol.">
        <title>101 Dothideomycetes genomes: a test case for predicting lifestyles and emergence of pathogens.</title>
        <authorList>
            <person name="Haridas S."/>
            <person name="Albert R."/>
            <person name="Binder M."/>
            <person name="Bloem J."/>
            <person name="Labutti K."/>
            <person name="Salamov A."/>
            <person name="Andreopoulos B."/>
            <person name="Baker S."/>
            <person name="Barry K."/>
            <person name="Bills G."/>
            <person name="Bluhm B."/>
            <person name="Cannon C."/>
            <person name="Castanera R."/>
            <person name="Culley D."/>
            <person name="Daum C."/>
            <person name="Ezra D."/>
            <person name="Gonzalez J."/>
            <person name="Henrissat B."/>
            <person name="Kuo A."/>
            <person name="Liang C."/>
            <person name="Lipzen A."/>
            <person name="Lutzoni F."/>
            <person name="Magnuson J."/>
            <person name="Mondo S."/>
            <person name="Nolan M."/>
            <person name="Ohm R."/>
            <person name="Pangilinan J."/>
            <person name="Park H.-J."/>
            <person name="Ramirez L."/>
            <person name="Alfaro M."/>
            <person name="Sun H."/>
            <person name="Tritt A."/>
            <person name="Yoshinaga Y."/>
            <person name="Zwiers L.-H."/>
            <person name="Turgeon B."/>
            <person name="Goodwin S."/>
            <person name="Spatafora J."/>
            <person name="Crous P."/>
            <person name="Grigoriev I."/>
        </authorList>
    </citation>
    <scope>NUCLEOTIDE SEQUENCE</scope>
    <source>
        <strain evidence="12">CBS 123094</strain>
    </source>
</reference>
<dbReference type="EMBL" id="ML977632">
    <property type="protein sequence ID" value="KAF1995912.1"/>
    <property type="molecule type" value="Genomic_DNA"/>
</dbReference>
<dbReference type="InterPro" id="IPR014043">
    <property type="entry name" value="Acyl_transferase_dom"/>
</dbReference>
<keyword evidence="3" id="KW-0808">Transferase</keyword>
<dbReference type="InterPro" id="IPR049552">
    <property type="entry name" value="PKS_DH_N"/>
</dbReference>
<dbReference type="GO" id="GO:0016491">
    <property type="term" value="F:oxidoreductase activity"/>
    <property type="evidence" value="ECO:0007669"/>
    <property type="project" value="UniProtKB-KW"/>
</dbReference>
<dbReference type="SUPFAM" id="SSF52151">
    <property type="entry name" value="FabD/lysophospholipase-like"/>
    <property type="match status" value="1"/>
</dbReference>
<evidence type="ECO:0000313" key="13">
    <source>
        <dbReference type="Proteomes" id="UP000799779"/>
    </source>
</evidence>
<dbReference type="InterPro" id="IPR050091">
    <property type="entry name" value="PKS_NRPS_Biosynth_Enz"/>
</dbReference>
<protein>
    <submittedName>
        <fullName evidence="12">Uncharacterized protein</fullName>
    </submittedName>
</protein>
<evidence type="ECO:0000313" key="12">
    <source>
        <dbReference type="EMBL" id="KAF1995912.1"/>
    </source>
</evidence>
<dbReference type="PANTHER" id="PTHR43775:SF29">
    <property type="entry name" value="ASPERFURANONE POLYKETIDE SYNTHASE AFOG-RELATED"/>
    <property type="match status" value="1"/>
</dbReference>
<dbReference type="InterPro" id="IPR020806">
    <property type="entry name" value="PKS_PP-bd"/>
</dbReference>
<dbReference type="InterPro" id="IPR009081">
    <property type="entry name" value="PP-bd_ACP"/>
</dbReference>
<dbReference type="Pfam" id="PF08659">
    <property type="entry name" value="KR"/>
    <property type="match status" value="1"/>
</dbReference>
<evidence type="ECO:0000259" key="9">
    <source>
        <dbReference type="PROSITE" id="PS50075"/>
    </source>
</evidence>
<dbReference type="CDD" id="cd02440">
    <property type="entry name" value="AdoMet_MTases"/>
    <property type="match status" value="1"/>
</dbReference>
<dbReference type="Pfam" id="PF21089">
    <property type="entry name" value="PKS_DH_N"/>
    <property type="match status" value="1"/>
</dbReference>
<dbReference type="InterPro" id="IPR013968">
    <property type="entry name" value="PKS_KR"/>
</dbReference>
<dbReference type="InterPro" id="IPR018201">
    <property type="entry name" value="Ketoacyl_synth_AS"/>
</dbReference>
<dbReference type="SMART" id="SM00822">
    <property type="entry name" value="PKS_KR"/>
    <property type="match status" value="1"/>
</dbReference>
<dbReference type="SMART" id="SM00826">
    <property type="entry name" value="PKS_DH"/>
    <property type="match status" value="1"/>
</dbReference>
<dbReference type="Pfam" id="PF02801">
    <property type="entry name" value="Ketoacyl-synt_C"/>
    <property type="match status" value="1"/>
</dbReference>
<dbReference type="SUPFAM" id="SSF53335">
    <property type="entry name" value="S-adenosyl-L-methionine-dependent methyltransferases"/>
    <property type="match status" value="1"/>
</dbReference>
<name>A0A6A5W1Y1_9PLEO</name>
<dbReference type="Gene3D" id="3.40.50.150">
    <property type="entry name" value="Vaccinia Virus protein VP39"/>
    <property type="match status" value="1"/>
</dbReference>
<evidence type="ECO:0000256" key="3">
    <source>
        <dbReference type="ARBA" id="ARBA00022679"/>
    </source>
</evidence>
<gene>
    <name evidence="12" type="ORF">P154DRAFT_609873</name>
</gene>
<dbReference type="Gene3D" id="3.10.129.110">
    <property type="entry name" value="Polyketide synthase dehydratase"/>
    <property type="match status" value="1"/>
</dbReference>
<dbReference type="Gene3D" id="3.40.366.10">
    <property type="entry name" value="Malonyl-Coenzyme A Acyl Carrier Protein, domain 2"/>
    <property type="match status" value="1"/>
</dbReference>
<dbReference type="Gene3D" id="3.90.180.10">
    <property type="entry name" value="Medium-chain alcohol dehydrogenases, catalytic domain"/>
    <property type="match status" value="1"/>
</dbReference>
<dbReference type="CDD" id="cd00833">
    <property type="entry name" value="PKS"/>
    <property type="match status" value="1"/>
</dbReference>
<dbReference type="Gene3D" id="1.10.1200.10">
    <property type="entry name" value="ACP-like"/>
    <property type="match status" value="1"/>
</dbReference>
<dbReference type="InterPro" id="IPR013149">
    <property type="entry name" value="ADH-like_C"/>
</dbReference>
<dbReference type="GO" id="GO:1901336">
    <property type="term" value="P:lactone biosynthetic process"/>
    <property type="evidence" value="ECO:0007669"/>
    <property type="project" value="UniProtKB-ARBA"/>
</dbReference>
<keyword evidence="1" id="KW-0596">Phosphopantetheine</keyword>
<dbReference type="InterPro" id="IPR011032">
    <property type="entry name" value="GroES-like_sf"/>
</dbReference>
<dbReference type="Gene3D" id="3.40.47.10">
    <property type="match status" value="1"/>
</dbReference>
<dbReference type="InterPro" id="IPR049551">
    <property type="entry name" value="PKS_DH_C"/>
</dbReference>
<dbReference type="SMART" id="SM00827">
    <property type="entry name" value="PKS_AT"/>
    <property type="match status" value="1"/>
</dbReference>
<dbReference type="InterPro" id="IPR049900">
    <property type="entry name" value="PKS_mFAS_DH"/>
</dbReference>
<dbReference type="InterPro" id="IPR013217">
    <property type="entry name" value="Methyltransf_12"/>
</dbReference>
<dbReference type="InterPro" id="IPR001227">
    <property type="entry name" value="Ac_transferase_dom_sf"/>
</dbReference>
<sequence>MEQTTDDPIAIIGLSYQLPKGANDPDSLWEVILRGKSVMTEVPKDRFNINGYYSLDSSSPQSLPCRGGHFLEEDISKFDAQFFSMNASEARSMDPSLRLLLETSYCAFENAGVPLDKVWSSNTSVFVGNCSNEYEKLYARDEEVQNAYQATGVSQTMLSNRLSWFYDLRGPSMTVDTACSSSLIALHLACQSLRSNEANMSLVCGSQLYLDPRGSAIALSNQGFLSPDSVCHSFDERANGYGKGEGIAAIMLKRMSEAIRDGDTIRAVIRGTGANQDGKTPSISQPDATAQAELIQRVYDTYGLDPSLTRYFEAHGTGTAVGDPTEAQAINQVFGKHRTASEPIYVGAVKSNIGHLEAASGLVGVIKVVSVLERGVIPPIGQLKTLNPKIPTCEGVKFPTTHTAWHSKGLRRVSVNAFGYGGANAHVVIDDALSYMQSIGDIYPHRTVNTRADSPVGLLTPPDALLANPYLFIWSSADEGGINRLASSYDEFLASRTGAPAVFLADLAHTLGSRRSVFPWKSFTLASSIDELRAKISQGVVKARRSTQPPRVQYIFTGQGAQWAQMGRDLLYFPIYRKSIEDAATFLQSLGATWSLLDELKKPEGQTRIHEPCLAQPACTVLQIALVELLETWGILPHAVIGHSSGEIAAAFCTGALSRSSAWTVAYFRGEVASDLISLQQGQRGAMMAVALSVEDLEKYLEQFQGVSVACMNAPRNTTLSGPEASIDVLKAMFEEESIFARKLNVPIAYHSERMSAGAEQYEKALRGRLSSRYGNATVQAPIFYSTVTGEAASFTKLLEPTYWIQNLVSRVRFHETIQRMNQQLSGDNPGGSKMKRSSQYWIEIGPHAALERSVKESLSSENSILYNSTLRRNSASVVRMRELAGKLFTHGHPVNISSVNAENSHRSAPQMLVDLPTYPFNHTQSFWLESRLSKNRRFRNHARHELLGNQAEDWNSKDARWRFTIRTKDLPWVKDHKMDGAQLYPAAGMLVMAIEGARQLCEDDASIQGYRLKDVVIHNGLVIPDTDDGVEVQLHLATPAGATSISKLRASWTFRIFILEADSPKTICSGQVSVDHVTESKLKSFKQREQEAILHHKAKYEATKAKCYKTFPEFPFYNSLEKIGAKFGPTFHTLHDIGFDEISGQVVAKVALGEWQTKIPTQMSKDHVIHPTTLDSLLQLPFATLSLDTNLMIPTQMNDLWVSQRLLELPNETELLLYGGINLKTIRDTDFVATALDSNTMEPLITMNPFRLTSVRMSSTVSTTSPPIRRLCYKLDWKPDLDFLSQTQLMELCRAATKDLPAPEGPMDDSLCAHFLSQALEQLDQQENVTLEYHTQKYIEWARFIINDFEERAFALPQEWRDALKKKDQSKSLIDAYCSGHSTREAFVRFGQNLPDILLGNINPLHLLFNQGLATTIYQGPLVGFSLHRMAAYVDLVAHKNSSLDILEVGAGTGCATRHILHTLAKQGDCEGSTPRFSTYDFTDISPSFFSDAQTEFANHTDRMTFRTLDVERDPMKQGFEAKYDIIVAASVLHATSNMDTTLRHLRSLLKPGGHLLLSEPSNRRCVSSPFVFGVLPGWWRATEQDRACSPLFERQQWNDALLRNGFSGNDVFLPDTKIEEDHVFAFIASRTQGPATVDTPNPEVLIVAGDSALQQQTAEATRSTILSAGYSTCAIVPPVLGNIQCHRDVLCISLLELEDSFLISMSDPEYKALKSIVDVSRHLVWVTTGGGESPTRPEADLISGFGKTMAIENPNLKFTHLDIRDHQLIGESVLNLLKTSSAAVSRDVETEVFEKDGLLYSPRIVEDVRANEVYETQYRPQNPTSMILDETSTIPLEVKFTLGRLDSFCYSALQQNTSPISPGELEVRVNATGINFKDVMVALGQLSDTHIGQEFAGIVTRAGPGTTLQVGSRVCGMVNGSFKSNIRLHERNVISIPDSMSYTEASAIPVAFITAHYGLAHLARLQKGETILIHAAAGAVGQAAIQLAKHRKAKVLVTVSSETKKELLMERYGLEEKHFFSSRTLAFADEIMLMTNGRGIDVVLNSLAGEALTETWRCMAPMGRFIEIGKRDINTFSLLPMAPFSRNVTFASLDIAVIYKHKHDLMAQLTSEVERMLFTIPREAIKSPYPVQVFKRSGFEEAFRYLQTGLHCGKAVVDWSKKDTVQVLPQSTLQYKFDQNASYVITGGTGGIGRSYARWMARKGARNLILLSRSGGQTKAAKELVSELESQGVNVAALECDIGDREVLSRVLEECQKTMPPVKGCIQSVMFVKNKTFKKMNLEEFNAPFTGKVQGTWNLHDLLPKDMEFFILLASLGGMHGASAQGNYAAACSFQDAFARYRHSLGLPCTSLDLGVVATVGYLAERFDAAQNWTLSFTGHDSLDEGELHHVMEVACALPIPQTSSPWNTQRLVAVTTPAQVRRCGVLEEHAWMQKPLCRHLYQIDKEPVGNARKGGSKTSFAGQLRDTTSKEEAAEVIVKAVIQRLSRSLSVPEEDIDPQKPAHAYGVDSLVAVELQFWFKNEMKADLTVLQILGGTSILELGVTAADKSDFCQRRGAKE</sequence>
<dbReference type="Pfam" id="PF16197">
    <property type="entry name" value="KAsynt_C_assoc"/>
    <property type="match status" value="1"/>
</dbReference>